<evidence type="ECO:0000313" key="11">
    <source>
        <dbReference type="EMBL" id="OJA10309.1"/>
    </source>
</evidence>
<evidence type="ECO:0000313" key="12">
    <source>
        <dbReference type="Proteomes" id="UP000183567"/>
    </source>
</evidence>
<evidence type="ECO:0000256" key="8">
    <source>
        <dbReference type="ARBA" id="ARBA00048679"/>
    </source>
</evidence>
<dbReference type="Gene3D" id="1.10.510.10">
    <property type="entry name" value="Transferase(Phosphotransferase) domain 1"/>
    <property type="match status" value="1"/>
</dbReference>
<dbReference type="Proteomes" id="UP000183567">
    <property type="component" value="Unassembled WGS sequence"/>
</dbReference>
<feature type="region of interest" description="Disordered" evidence="9">
    <location>
        <begin position="347"/>
        <end position="369"/>
    </location>
</feature>
<dbReference type="EMBL" id="LVVM01005531">
    <property type="protein sequence ID" value="OJA10309.1"/>
    <property type="molecule type" value="Genomic_DNA"/>
</dbReference>
<dbReference type="OrthoDB" id="2018507at2759"/>
<dbReference type="PANTHER" id="PTHR22967:SF57">
    <property type="entry name" value="AUXILIN, ISOFORM A-RELATED"/>
    <property type="match status" value="1"/>
</dbReference>
<dbReference type="PANTHER" id="PTHR22967">
    <property type="entry name" value="SERINE/THREONINE PROTEIN KINASE"/>
    <property type="match status" value="1"/>
</dbReference>
<keyword evidence="5" id="KW-0418">Kinase</keyword>
<dbReference type="PROSITE" id="PS50011">
    <property type="entry name" value="PROTEIN_KINASE_DOM"/>
    <property type="match status" value="1"/>
</dbReference>
<evidence type="ECO:0000256" key="4">
    <source>
        <dbReference type="ARBA" id="ARBA00022741"/>
    </source>
</evidence>
<evidence type="ECO:0000259" key="10">
    <source>
        <dbReference type="PROSITE" id="PS50011"/>
    </source>
</evidence>
<dbReference type="InterPro" id="IPR000719">
    <property type="entry name" value="Prot_kinase_dom"/>
</dbReference>
<dbReference type="SUPFAM" id="SSF56112">
    <property type="entry name" value="Protein kinase-like (PK-like)"/>
    <property type="match status" value="1"/>
</dbReference>
<proteinExistence type="predicted"/>
<keyword evidence="4" id="KW-0547">Nucleotide-binding</keyword>
<organism evidence="11 12">
    <name type="scientific">Rhizopogon vesiculosus</name>
    <dbReference type="NCBI Taxonomy" id="180088"/>
    <lineage>
        <taxon>Eukaryota</taxon>
        <taxon>Fungi</taxon>
        <taxon>Dikarya</taxon>
        <taxon>Basidiomycota</taxon>
        <taxon>Agaricomycotina</taxon>
        <taxon>Agaricomycetes</taxon>
        <taxon>Agaricomycetidae</taxon>
        <taxon>Boletales</taxon>
        <taxon>Suillineae</taxon>
        <taxon>Rhizopogonaceae</taxon>
        <taxon>Rhizopogon</taxon>
    </lineage>
</organism>
<evidence type="ECO:0000256" key="1">
    <source>
        <dbReference type="ARBA" id="ARBA00012513"/>
    </source>
</evidence>
<evidence type="ECO:0000256" key="6">
    <source>
        <dbReference type="ARBA" id="ARBA00022840"/>
    </source>
</evidence>
<comment type="catalytic activity">
    <reaction evidence="7">
        <text>L-threonyl-[protein] + ATP = O-phospho-L-threonyl-[protein] + ADP + H(+)</text>
        <dbReference type="Rhea" id="RHEA:46608"/>
        <dbReference type="Rhea" id="RHEA-COMP:11060"/>
        <dbReference type="Rhea" id="RHEA-COMP:11605"/>
        <dbReference type="ChEBI" id="CHEBI:15378"/>
        <dbReference type="ChEBI" id="CHEBI:30013"/>
        <dbReference type="ChEBI" id="CHEBI:30616"/>
        <dbReference type="ChEBI" id="CHEBI:61977"/>
        <dbReference type="ChEBI" id="CHEBI:456216"/>
        <dbReference type="EC" id="2.7.11.1"/>
    </reaction>
</comment>
<dbReference type="GO" id="GO:0005737">
    <property type="term" value="C:cytoplasm"/>
    <property type="evidence" value="ECO:0007669"/>
    <property type="project" value="TreeGrafter"/>
</dbReference>
<dbReference type="GO" id="GO:0005524">
    <property type="term" value="F:ATP binding"/>
    <property type="evidence" value="ECO:0007669"/>
    <property type="project" value="UniProtKB-KW"/>
</dbReference>
<comment type="caution">
    <text evidence="11">The sequence shown here is derived from an EMBL/GenBank/DDBJ whole genome shotgun (WGS) entry which is preliminary data.</text>
</comment>
<dbReference type="InterPro" id="IPR011009">
    <property type="entry name" value="Kinase-like_dom_sf"/>
</dbReference>
<evidence type="ECO:0000256" key="5">
    <source>
        <dbReference type="ARBA" id="ARBA00022777"/>
    </source>
</evidence>
<evidence type="ECO:0000256" key="2">
    <source>
        <dbReference type="ARBA" id="ARBA00022527"/>
    </source>
</evidence>
<feature type="domain" description="Protein kinase" evidence="10">
    <location>
        <begin position="30"/>
        <end position="312"/>
    </location>
</feature>
<dbReference type="STRING" id="180088.A0A1J8PN20"/>
<dbReference type="EC" id="2.7.11.1" evidence="1"/>
<reference evidence="11 12" key="1">
    <citation type="submission" date="2016-03" db="EMBL/GenBank/DDBJ databases">
        <title>Comparative genomics of the ectomycorrhizal sister species Rhizopogon vinicolor and Rhizopogon vesiculosus (Basidiomycota: Boletales) reveals a divergence of the mating type B locus.</title>
        <authorList>
            <person name="Mujic A.B."/>
            <person name="Kuo A."/>
            <person name="Tritt A."/>
            <person name="Lipzen A."/>
            <person name="Chen C."/>
            <person name="Johnson J."/>
            <person name="Sharma A."/>
            <person name="Barry K."/>
            <person name="Grigoriev I.V."/>
            <person name="Spatafora J.W."/>
        </authorList>
    </citation>
    <scope>NUCLEOTIDE SEQUENCE [LARGE SCALE GENOMIC DNA]</scope>
    <source>
        <strain evidence="11 12">AM-OR11-056</strain>
    </source>
</reference>
<dbReference type="GO" id="GO:0004674">
    <property type="term" value="F:protein serine/threonine kinase activity"/>
    <property type="evidence" value="ECO:0007669"/>
    <property type="project" value="UniProtKB-KW"/>
</dbReference>
<sequence>MQQQAFNVYAQQNKGTLVPGQTISVNKYTVQVERYLSQGGFSHVYLVRTPTPVYNTTHHVLKRIAVPNEAMLAEVKKEVDIMRILKGHPNVVHLIDAAWHKMATGVQVPPQTLQTQLTWFYSNVGGGIIDMMNRRLRERLTEAEIFHIFVDVCEGVAAMHNLRPSLLHRDLKVENILQASSNVFKLCDFGSATPVAPRPASTTAEVRALEADLNRHTTLQYRAPEMVDPYLRRPVDEKSDVWALGVLLYKLCYYTTPFEEHGPLAILNVQYRIPPYPVYSSQMNTLIVSMLREYGTQRPTVFELLAQVHAIRGTKSRFAYDIPLPQPLSPRALQSPSTNALDNLVSYRRPPGTDATTQPSQPKITGAGVQARDRVLEAIAPMRRGRPTSLLQQ</sequence>
<dbReference type="AlphaFoldDB" id="A0A1J8PN20"/>
<feature type="non-terminal residue" evidence="11">
    <location>
        <position position="393"/>
    </location>
</feature>
<dbReference type="GO" id="GO:0007015">
    <property type="term" value="P:actin filament organization"/>
    <property type="evidence" value="ECO:0007669"/>
    <property type="project" value="TreeGrafter"/>
</dbReference>
<comment type="catalytic activity">
    <reaction evidence="8">
        <text>L-seryl-[protein] + ATP = O-phospho-L-seryl-[protein] + ADP + H(+)</text>
        <dbReference type="Rhea" id="RHEA:17989"/>
        <dbReference type="Rhea" id="RHEA-COMP:9863"/>
        <dbReference type="Rhea" id="RHEA-COMP:11604"/>
        <dbReference type="ChEBI" id="CHEBI:15378"/>
        <dbReference type="ChEBI" id="CHEBI:29999"/>
        <dbReference type="ChEBI" id="CHEBI:30616"/>
        <dbReference type="ChEBI" id="CHEBI:83421"/>
        <dbReference type="ChEBI" id="CHEBI:456216"/>
        <dbReference type="EC" id="2.7.11.1"/>
    </reaction>
</comment>
<dbReference type="GO" id="GO:0000147">
    <property type="term" value="P:actin cortical patch assembly"/>
    <property type="evidence" value="ECO:0007669"/>
    <property type="project" value="TreeGrafter"/>
</dbReference>
<keyword evidence="3" id="KW-0808">Transferase</keyword>
<accession>A0A1J8PN20</accession>
<feature type="compositionally biased region" description="Polar residues" evidence="9">
    <location>
        <begin position="354"/>
        <end position="363"/>
    </location>
</feature>
<name>A0A1J8PN20_9AGAM</name>
<gene>
    <name evidence="11" type="ORF">AZE42_05195</name>
</gene>
<keyword evidence="2" id="KW-0723">Serine/threonine-protein kinase</keyword>
<keyword evidence="6" id="KW-0067">ATP-binding</keyword>
<dbReference type="SMART" id="SM00220">
    <property type="entry name" value="S_TKc"/>
    <property type="match status" value="1"/>
</dbReference>
<dbReference type="Pfam" id="PF00069">
    <property type="entry name" value="Pkinase"/>
    <property type="match status" value="1"/>
</dbReference>
<protein>
    <recommendedName>
        <fullName evidence="1">non-specific serine/threonine protein kinase</fullName>
        <ecNumber evidence="1">2.7.11.1</ecNumber>
    </recommendedName>
</protein>
<evidence type="ECO:0000256" key="9">
    <source>
        <dbReference type="SAM" id="MobiDB-lite"/>
    </source>
</evidence>
<evidence type="ECO:0000256" key="3">
    <source>
        <dbReference type="ARBA" id="ARBA00022679"/>
    </source>
</evidence>
<keyword evidence="12" id="KW-1185">Reference proteome</keyword>
<evidence type="ECO:0000256" key="7">
    <source>
        <dbReference type="ARBA" id="ARBA00047899"/>
    </source>
</evidence>